<feature type="compositionally biased region" description="Basic residues" evidence="1">
    <location>
        <begin position="212"/>
        <end position="223"/>
    </location>
</feature>
<sequence>MNVKITNICEFINAIHDYILEEFEVLPRDFETKLTIDRHSLVYDINRECILPFECSKSSDILHVHTDQFSTKDFVICCNEVDIIALKYIDTCIFGDCRSEIISTLHNWLPAATFQNVHTTLLTTEPTLTINSYFEPSFLFEFVYLANDNRTNQIDYNYFYSNIVGYNSYIISEQQKKIMVNARRRSRSRSASPSGGVSRRRRSRSRSSSPGRPRRVGRPRRSNRASMRSRTTGGNRRRSRSRSRSRA</sequence>
<evidence type="ECO:0000313" key="2">
    <source>
        <dbReference type="EMBL" id="AUQ44006.1"/>
    </source>
</evidence>
<dbReference type="Proteomes" id="UP000290737">
    <property type="component" value="Genome"/>
</dbReference>
<feature type="region of interest" description="Disordered" evidence="1">
    <location>
        <begin position="180"/>
        <end position="247"/>
    </location>
</feature>
<proteinExistence type="predicted"/>
<dbReference type="RefSeq" id="YP_009551761.1">
    <property type="nucleotide sequence ID" value="NC_040536.1"/>
</dbReference>
<protein>
    <submittedName>
        <fullName evidence="2">Putative gp72-like protein</fullName>
    </submittedName>
</protein>
<evidence type="ECO:0000313" key="3">
    <source>
        <dbReference type="Proteomes" id="UP000290737"/>
    </source>
</evidence>
<dbReference type="KEGG" id="vg:41701752"/>
<name>A0A2I7G308_9VIRU</name>
<dbReference type="OrthoDB" id="18070at10239"/>
<keyword evidence="3" id="KW-1185">Reference proteome</keyword>
<reference evidence="2" key="1">
    <citation type="journal article" date="2021" name="Virus">
        <title>The discovery, distribution and diversity of DNA viruses associated with Drosophila melanogaster in Europe.</title>
        <authorList>
            <person name="Wallace M.A."/>
            <person name="Coffman K.A."/>
            <person name="Gilbert C."/>
            <person name="Ravindran S."/>
            <person name="Albery G.F."/>
            <person name="Abbott J."/>
            <person name="Argyridou E."/>
            <person name="Bellosta P."/>
            <person name="Betancourt A.J."/>
            <person name="Colinet H."/>
            <person name="Eric K."/>
            <person name="Glaser-Schmitt A."/>
            <person name="Grath S."/>
            <person name="Jelic M."/>
            <person name="Kankare M."/>
            <person name="Kozeretska I."/>
            <person name="Loeschcke V."/>
            <person name="Montchamp-Moreau C."/>
            <person name="Ometto L."/>
            <person name="Onder B.S."/>
            <person name="Orengo D.J."/>
            <person name="Parsch J."/>
            <person name="Pascual M."/>
            <person name="Patenkovic A."/>
            <person name="Puerma E."/>
            <person name="Ritchie M.G."/>
            <person name="Rota-Stabelli O."/>
            <person name="Schou M.F."/>
            <person name="Serga S.V."/>
            <person name="Stamenkovic-Radak M."/>
            <person name="Tanaskovic M."/>
            <person name="Veselinovic M.S."/>
            <person name="Vieira J."/>
            <person name="Vieira C.P."/>
            <person name="Kapun M."/>
            <person name="Flatt T."/>
            <person name="Gonzalez J."/>
            <person name="Staubach F."/>
            <person name="Obbard D.J."/>
        </authorList>
    </citation>
    <scope>NUCLEOTIDE SEQUENCE</scope>
    <source>
        <strain evidence="2">SRR3939042_Esparto_2012</strain>
    </source>
</reference>
<evidence type="ECO:0000256" key="1">
    <source>
        <dbReference type="SAM" id="MobiDB-lite"/>
    </source>
</evidence>
<feature type="compositionally biased region" description="Basic residues" evidence="1">
    <location>
        <begin position="235"/>
        <end position="247"/>
    </location>
</feature>
<dbReference type="EMBL" id="KY608910">
    <property type="protein sequence ID" value="AUQ44006.1"/>
    <property type="molecule type" value="Genomic_DNA"/>
</dbReference>
<accession>A0A2I7G308</accession>
<dbReference type="GeneID" id="41701752"/>
<organism evidence="2">
    <name type="scientific">Esparto virus</name>
    <dbReference type="NCBI Taxonomy" id="2072209"/>
    <lineage>
        <taxon>Viruses</taxon>
        <taxon>Viruses incertae sedis</taxon>
        <taxon>Naldaviricetes</taxon>
        <taxon>Lefavirales</taxon>
        <taxon>Nudiviridae</taxon>
        <taxon>Alphanudivirus</taxon>
        <taxon>Alphanudivirus tertidromelanogasteris</taxon>
    </lineage>
</organism>
<feature type="compositionally biased region" description="Low complexity" evidence="1">
    <location>
        <begin position="224"/>
        <end position="234"/>
    </location>
</feature>